<dbReference type="SUPFAM" id="SSF54523">
    <property type="entry name" value="Pili subunits"/>
    <property type="match status" value="1"/>
</dbReference>
<dbReference type="Proteomes" id="UP001252270">
    <property type="component" value="Unassembled WGS sequence"/>
</dbReference>
<dbReference type="Pfam" id="PF07963">
    <property type="entry name" value="N_methyl"/>
    <property type="match status" value="1"/>
</dbReference>
<evidence type="ECO:0000256" key="1">
    <source>
        <dbReference type="SAM" id="Phobius"/>
    </source>
</evidence>
<dbReference type="Pfam" id="PF16732">
    <property type="entry name" value="ComP_DUS"/>
    <property type="match status" value="1"/>
</dbReference>
<dbReference type="InterPro" id="IPR031982">
    <property type="entry name" value="PilE-like"/>
</dbReference>
<accession>A0ABU1GJP2</accession>
<protein>
    <submittedName>
        <fullName evidence="2">Type IV pilin protein</fullName>
    </submittedName>
</protein>
<feature type="transmembrane region" description="Helical" evidence="1">
    <location>
        <begin position="6"/>
        <end position="27"/>
    </location>
</feature>
<dbReference type="EMBL" id="JARWAL010000003">
    <property type="protein sequence ID" value="MDR5892244.1"/>
    <property type="molecule type" value="Genomic_DNA"/>
</dbReference>
<organism evidence="2 3">
    <name type="scientific">Halomonas mongoliensis</name>
    <dbReference type="NCBI Taxonomy" id="321265"/>
    <lineage>
        <taxon>Bacteria</taxon>
        <taxon>Pseudomonadati</taxon>
        <taxon>Pseudomonadota</taxon>
        <taxon>Gammaproteobacteria</taxon>
        <taxon>Oceanospirillales</taxon>
        <taxon>Halomonadaceae</taxon>
        <taxon>Halomonas</taxon>
    </lineage>
</organism>
<keyword evidence="1" id="KW-0812">Transmembrane</keyword>
<comment type="caution">
    <text evidence="2">The sequence shown here is derived from an EMBL/GenBank/DDBJ whole genome shotgun (WGS) entry which is preliminary data.</text>
</comment>
<gene>
    <name evidence="2" type="ORF">QC820_05400</name>
</gene>
<reference evidence="2 3" key="1">
    <citation type="submission" date="2023-04" db="EMBL/GenBank/DDBJ databases">
        <title>A long-awaited taxogenomic arrangement of the family Halomonadaceae.</title>
        <authorList>
            <person name="De La Haba R."/>
            <person name="Chuvochina M."/>
            <person name="Wittouck S."/>
            <person name="Arahal D.R."/>
            <person name="Sanchez-Porro C."/>
            <person name="Hugenholtz P."/>
            <person name="Ventosa A."/>
        </authorList>
    </citation>
    <scope>NUCLEOTIDE SEQUENCE [LARGE SCALE GENOMIC DNA]</scope>
    <source>
        <strain evidence="2 3">DSM 17332</strain>
    </source>
</reference>
<evidence type="ECO:0000313" key="3">
    <source>
        <dbReference type="Proteomes" id="UP001252270"/>
    </source>
</evidence>
<keyword evidence="1" id="KW-0472">Membrane</keyword>
<dbReference type="InterPro" id="IPR045584">
    <property type="entry name" value="Pilin-like"/>
</dbReference>
<dbReference type="Gene3D" id="3.30.700.10">
    <property type="entry name" value="Glycoprotein, Type 4 Pilin"/>
    <property type="match status" value="1"/>
</dbReference>
<dbReference type="InterPro" id="IPR012902">
    <property type="entry name" value="N_methyl_site"/>
</dbReference>
<keyword evidence="1" id="KW-1133">Transmembrane helix</keyword>
<proteinExistence type="predicted"/>
<sequence>MRRSAGFTLIELMIAVAIIGILASIAYPSYQRYVERALRADAHAGLMEAAGIMERCYTQFNRYNDSECSLVGSNILSPDGEYTITVSFPDPPGGQGYLVSSSVSSRDGCTENNGVMTLNHLGERNPSACWD</sequence>
<dbReference type="PANTHER" id="PTHR30093:SF47">
    <property type="entry name" value="TYPE IV PILUS NON-CORE MINOR PILIN PILE"/>
    <property type="match status" value="1"/>
</dbReference>
<dbReference type="NCBIfam" id="TIGR02532">
    <property type="entry name" value="IV_pilin_GFxxxE"/>
    <property type="match status" value="1"/>
</dbReference>
<dbReference type="PANTHER" id="PTHR30093">
    <property type="entry name" value="GENERAL SECRETION PATHWAY PROTEIN G"/>
    <property type="match status" value="1"/>
</dbReference>
<evidence type="ECO:0000313" key="2">
    <source>
        <dbReference type="EMBL" id="MDR5892244.1"/>
    </source>
</evidence>
<name>A0ABU1GJP2_9GAMM</name>
<dbReference type="PROSITE" id="PS00409">
    <property type="entry name" value="PROKAR_NTER_METHYL"/>
    <property type="match status" value="1"/>
</dbReference>
<keyword evidence="3" id="KW-1185">Reference proteome</keyword>